<feature type="chain" id="PRO_5041980140" evidence="1">
    <location>
        <begin position="19"/>
        <end position="57"/>
    </location>
</feature>
<reference evidence="2" key="1">
    <citation type="submission" date="2023-03" db="EMBL/GenBank/DDBJ databases">
        <title>Massive genome expansion in bonnet fungi (Mycena s.s.) driven by repeated elements and novel gene families across ecological guilds.</title>
        <authorList>
            <consortium name="Lawrence Berkeley National Laboratory"/>
            <person name="Harder C.B."/>
            <person name="Miyauchi S."/>
            <person name="Viragh M."/>
            <person name="Kuo A."/>
            <person name="Thoen E."/>
            <person name="Andreopoulos B."/>
            <person name="Lu D."/>
            <person name="Skrede I."/>
            <person name="Drula E."/>
            <person name="Henrissat B."/>
            <person name="Morin E."/>
            <person name="Kohler A."/>
            <person name="Barry K."/>
            <person name="LaButti K."/>
            <person name="Morin E."/>
            <person name="Salamov A."/>
            <person name="Lipzen A."/>
            <person name="Mereny Z."/>
            <person name="Hegedus B."/>
            <person name="Baldrian P."/>
            <person name="Stursova M."/>
            <person name="Weitz H."/>
            <person name="Taylor A."/>
            <person name="Grigoriev I.V."/>
            <person name="Nagy L.G."/>
            <person name="Martin F."/>
            <person name="Kauserud H."/>
        </authorList>
    </citation>
    <scope>NUCLEOTIDE SEQUENCE</scope>
    <source>
        <strain evidence="2">CBHHK002</strain>
    </source>
</reference>
<evidence type="ECO:0000313" key="3">
    <source>
        <dbReference type="Proteomes" id="UP001218218"/>
    </source>
</evidence>
<evidence type="ECO:0000313" key="2">
    <source>
        <dbReference type="EMBL" id="KAJ7348339.1"/>
    </source>
</evidence>
<dbReference type="EMBL" id="JARIHO010000017">
    <property type="protein sequence ID" value="KAJ7348339.1"/>
    <property type="molecule type" value="Genomic_DNA"/>
</dbReference>
<protein>
    <submittedName>
        <fullName evidence="2">Uncharacterized protein</fullName>
    </submittedName>
</protein>
<evidence type="ECO:0000256" key="1">
    <source>
        <dbReference type="SAM" id="SignalP"/>
    </source>
</evidence>
<organism evidence="2 3">
    <name type="scientific">Mycena albidolilacea</name>
    <dbReference type="NCBI Taxonomy" id="1033008"/>
    <lineage>
        <taxon>Eukaryota</taxon>
        <taxon>Fungi</taxon>
        <taxon>Dikarya</taxon>
        <taxon>Basidiomycota</taxon>
        <taxon>Agaricomycotina</taxon>
        <taxon>Agaricomycetes</taxon>
        <taxon>Agaricomycetidae</taxon>
        <taxon>Agaricales</taxon>
        <taxon>Marasmiineae</taxon>
        <taxon>Mycenaceae</taxon>
        <taxon>Mycena</taxon>
    </lineage>
</organism>
<keyword evidence="3" id="KW-1185">Reference proteome</keyword>
<proteinExistence type="predicted"/>
<gene>
    <name evidence="2" type="ORF">DFH08DRAFT_959746</name>
</gene>
<sequence length="57" mass="5907">MKLFAALVLLIAPALALALPALTPTGANQLRSMTDEERRNCGLPCTCPDLSCLGPGP</sequence>
<name>A0AAD7A2Q5_9AGAR</name>
<dbReference type="AlphaFoldDB" id="A0AAD7A2Q5"/>
<dbReference type="Proteomes" id="UP001218218">
    <property type="component" value="Unassembled WGS sequence"/>
</dbReference>
<keyword evidence="1" id="KW-0732">Signal</keyword>
<comment type="caution">
    <text evidence="2">The sequence shown here is derived from an EMBL/GenBank/DDBJ whole genome shotgun (WGS) entry which is preliminary data.</text>
</comment>
<feature type="signal peptide" evidence="1">
    <location>
        <begin position="1"/>
        <end position="18"/>
    </location>
</feature>
<accession>A0AAD7A2Q5</accession>